<organism evidence="1 2">
    <name type="scientific">Antiquaquibacter oligotrophicus</name>
    <dbReference type="NCBI Taxonomy" id="2880260"/>
    <lineage>
        <taxon>Bacteria</taxon>
        <taxon>Bacillati</taxon>
        <taxon>Actinomycetota</taxon>
        <taxon>Actinomycetes</taxon>
        <taxon>Micrococcales</taxon>
        <taxon>Microbacteriaceae</taxon>
        <taxon>Antiquaquibacter</taxon>
    </lineage>
</organism>
<proteinExistence type="predicted"/>
<reference evidence="1 2" key="1">
    <citation type="submission" date="2023-04" db="EMBL/GenBank/DDBJ databases">
        <title>Genome Encyclopedia of Bacteria and Archaea VI: Functional Genomics of Type Strains.</title>
        <authorList>
            <person name="Whitman W."/>
        </authorList>
    </citation>
    <scope>NUCLEOTIDE SEQUENCE [LARGE SCALE GENOMIC DNA]</scope>
    <source>
        <strain evidence="1 2">SG_E_30_P1</strain>
    </source>
</reference>
<dbReference type="Proteomes" id="UP001160142">
    <property type="component" value="Unassembled WGS sequence"/>
</dbReference>
<accession>A0ABT6KJM3</accession>
<evidence type="ECO:0000313" key="2">
    <source>
        <dbReference type="Proteomes" id="UP001160142"/>
    </source>
</evidence>
<evidence type="ECO:0000313" key="1">
    <source>
        <dbReference type="EMBL" id="MDH6180198.1"/>
    </source>
</evidence>
<name>A0ABT6KJM3_9MICO</name>
<dbReference type="EMBL" id="JARXVQ010000001">
    <property type="protein sequence ID" value="MDH6180198.1"/>
    <property type="molecule type" value="Genomic_DNA"/>
</dbReference>
<comment type="caution">
    <text evidence="1">The sequence shown here is derived from an EMBL/GenBank/DDBJ whole genome shotgun (WGS) entry which is preliminary data.</text>
</comment>
<protein>
    <submittedName>
        <fullName evidence="1">Uncharacterized protein</fullName>
    </submittedName>
</protein>
<keyword evidence="2" id="KW-1185">Reference proteome</keyword>
<gene>
    <name evidence="1" type="ORF">M2152_000380</name>
</gene>
<sequence length="61" mass="6511">MPPTLSTLRIEDAGQTVGFIERAGDIYVALRGARYSRAVEVAQTRSFEQARGALLGSAQAS</sequence>